<dbReference type="RefSeq" id="WP_347604478.1">
    <property type="nucleotide sequence ID" value="NZ_JBDPZC010000001.1"/>
</dbReference>
<keyword evidence="3" id="KW-1185">Reference proteome</keyword>
<keyword evidence="1" id="KW-0732">Signal</keyword>
<dbReference type="EMBL" id="JBDPZC010000001">
    <property type="protein sequence ID" value="MEO3711178.1"/>
    <property type="molecule type" value="Genomic_DNA"/>
</dbReference>
<dbReference type="SUPFAM" id="SSF53850">
    <property type="entry name" value="Periplasmic binding protein-like II"/>
    <property type="match status" value="1"/>
</dbReference>
<organism evidence="2 3">
    <name type="scientific">Roseateles flavus</name>
    <dbReference type="NCBI Taxonomy" id="3149041"/>
    <lineage>
        <taxon>Bacteria</taxon>
        <taxon>Pseudomonadati</taxon>
        <taxon>Pseudomonadota</taxon>
        <taxon>Betaproteobacteria</taxon>
        <taxon>Burkholderiales</taxon>
        <taxon>Sphaerotilaceae</taxon>
        <taxon>Roseateles</taxon>
    </lineage>
</organism>
<dbReference type="Proteomes" id="UP001462640">
    <property type="component" value="Unassembled WGS sequence"/>
</dbReference>
<feature type="signal peptide" evidence="1">
    <location>
        <begin position="1"/>
        <end position="21"/>
    </location>
</feature>
<gene>
    <name evidence="2" type="ORF">ABDJ40_00190</name>
</gene>
<dbReference type="Gene3D" id="3.40.190.10">
    <property type="entry name" value="Periplasmic binding protein-like II"/>
    <property type="match status" value="2"/>
</dbReference>
<accession>A0ABV0G813</accession>
<evidence type="ECO:0000313" key="3">
    <source>
        <dbReference type="Proteomes" id="UP001462640"/>
    </source>
</evidence>
<name>A0ABV0G813_9BURK</name>
<reference evidence="2 3" key="1">
    <citation type="submission" date="2024-05" db="EMBL/GenBank/DDBJ databases">
        <title>Roseateles sp. 2.12 16S ribosomal RNA gene Genome sequencing and assembly.</title>
        <authorList>
            <person name="Woo H."/>
        </authorList>
    </citation>
    <scope>NUCLEOTIDE SEQUENCE [LARGE SCALE GENOMIC DNA]</scope>
    <source>
        <strain evidence="2 3">2.12</strain>
    </source>
</reference>
<sequence length="249" mass="28027">MTSRRHAVLALSCCCVPLAFAGEPPLRISTLLEQDPATQVAERVLREAYRQLGRELQVLGMPGERSLISANTGETDGELYRRAGIEQLYPNLLRVPVALVQYEIVVFSRRWNFKVQGWESLRPYRLGFVKGIKIIEENTKGMQLEPVATLQQAFVKMELDRSDLVLSNRLSGLASLRQHGIQGVVQLQPPLASFPVFHYLHRRHEALLAPLTQALRELERSGFIRRASEEVAAQYKDVSVPSPVPPVPQ</sequence>
<comment type="caution">
    <text evidence="2">The sequence shown here is derived from an EMBL/GenBank/DDBJ whole genome shotgun (WGS) entry which is preliminary data.</text>
</comment>
<feature type="chain" id="PRO_5047497013" evidence="1">
    <location>
        <begin position="22"/>
        <end position="249"/>
    </location>
</feature>
<evidence type="ECO:0000256" key="1">
    <source>
        <dbReference type="SAM" id="SignalP"/>
    </source>
</evidence>
<proteinExistence type="predicted"/>
<protein>
    <submittedName>
        <fullName evidence="2">ABC transporter substrate-binding protein</fullName>
    </submittedName>
</protein>
<evidence type="ECO:0000313" key="2">
    <source>
        <dbReference type="EMBL" id="MEO3711178.1"/>
    </source>
</evidence>